<proteinExistence type="predicted"/>
<evidence type="ECO:0000313" key="1">
    <source>
        <dbReference type="EMBL" id="MCU6798114.1"/>
    </source>
</evidence>
<dbReference type="Proteomes" id="UP001652445">
    <property type="component" value="Unassembled WGS sequence"/>
</dbReference>
<organism evidence="1 2">
    <name type="scientific">Paenibacillus baimaensis</name>
    <dbReference type="NCBI Taxonomy" id="2982185"/>
    <lineage>
        <taxon>Bacteria</taxon>
        <taxon>Bacillati</taxon>
        <taxon>Bacillota</taxon>
        <taxon>Bacilli</taxon>
        <taxon>Bacillales</taxon>
        <taxon>Paenibacillaceae</taxon>
        <taxon>Paenibacillus</taxon>
    </lineage>
</organism>
<protein>
    <submittedName>
        <fullName evidence="1">Uncharacterized protein</fullName>
    </submittedName>
</protein>
<evidence type="ECO:0000313" key="2">
    <source>
        <dbReference type="Proteomes" id="UP001652445"/>
    </source>
</evidence>
<dbReference type="EMBL" id="JAOQIO010000124">
    <property type="protein sequence ID" value="MCU6798114.1"/>
    <property type="molecule type" value="Genomic_DNA"/>
</dbReference>
<name>A0ABT2UWT2_9BACL</name>
<comment type="caution">
    <text evidence="1">The sequence shown here is derived from an EMBL/GenBank/DDBJ whole genome shotgun (WGS) entry which is preliminary data.</text>
</comment>
<gene>
    <name evidence="1" type="ORF">OB236_38910</name>
</gene>
<dbReference type="RefSeq" id="WP_262688775.1">
    <property type="nucleotide sequence ID" value="NZ_JAOQIO010000124.1"/>
</dbReference>
<reference evidence="1 2" key="1">
    <citation type="submission" date="2022-09" db="EMBL/GenBank/DDBJ databases">
        <authorList>
            <person name="Han X.L."/>
            <person name="Wang Q."/>
            <person name="Lu T."/>
        </authorList>
    </citation>
    <scope>NUCLEOTIDE SEQUENCE [LARGE SCALE GENOMIC DNA]</scope>
    <source>
        <strain evidence="1 2">WQ 127069</strain>
    </source>
</reference>
<keyword evidence="2" id="KW-1185">Reference proteome</keyword>
<sequence length="367" mass="42596">MELHKENLIKEPADIRNGWHSIYPNGYSNIYWRYIPVRELLLCNGIVITNGYRFSDRNNSIPEFGIQNQPTILVIDSDGNLPSSLDRNKLEISIPFENELKIDICKDIIAQLLATKNISSFNSHIAKINETQLLHPSLTWELKPTSKDVNQYNRGEGKLLFFEGGYTLLHSYTLSMLSQVVIPWFWLKNDDNINFKNLTSFSGLVFSKYAISEYLSVLKDTLYEKSIVNNSFKIISKRIFINIAVYQTIYNQTGNSRLRKDIKDLLIIEKEYKSRLSVVWGSPPTSTMELDFLSDYNDQVSVVIEHYISPKSRKKRGLNAEAPKDYLHDLLNTYLGRNVVIPYNLEEGKKMFPKAFNDLKNYMLKYF</sequence>
<accession>A0ABT2UWT2</accession>